<dbReference type="EMBL" id="JANBPG010000483">
    <property type="protein sequence ID" value="KAJ1896139.1"/>
    <property type="molecule type" value="Genomic_DNA"/>
</dbReference>
<comment type="caution">
    <text evidence="1">The sequence shown here is derived from an EMBL/GenBank/DDBJ whole genome shotgun (WGS) entry which is preliminary data.</text>
</comment>
<keyword evidence="2" id="KW-1185">Reference proteome</keyword>
<reference evidence="1" key="1">
    <citation type="submission" date="2022-07" db="EMBL/GenBank/DDBJ databases">
        <title>Phylogenomic reconstructions and comparative analyses of Kickxellomycotina fungi.</title>
        <authorList>
            <person name="Reynolds N.K."/>
            <person name="Stajich J.E."/>
            <person name="Barry K."/>
            <person name="Grigoriev I.V."/>
            <person name="Crous P."/>
            <person name="Smith M.E."/>
        </authorList>
    </citation>
    <scope>NUCLEOTIDE SEQUENCE</scope>
    <source>
        <strain evidence="1">Benny 63K</strain>
    </source>
</reference>
<gene>
    <name evidence="1" type="ORF">LPJ66_004177</name>
</gene>
<sequence length="578" mass="61279">ENLLNPCKCPQDKFCKCCRPMFTNYLKRNYPQDIVEESTISLGAQLVHTPKHSYTPSSSPGSSGSPGSIGYLGTSSFSNPECPSGPTAACCKTEAQPYAQAQSEAELPPAPAALAQSSCCLSGPKQVSLIEKPNCDCGCDCRAKLELLIQTIEQRIGQPLNIGGGSAPYDGVDPSDWVESILMPFPSVLSSDTQSISGSVASNGNSSTRASTLIEDSQCQQPLLNETVSVFAAGVDLPVVSTGECCGSTAPRVQIADGSAKSPAAAGGSSCCASLNPPAKSVLPLSSSSSVSVSSCCTPSSMPEPSSVKQAPPQTKSCCAPNPTSSAMSSSCCGSNDGNTGGPCQCSCRKRKRPEAWQPGDPDNPEVDADGALACSCGCQKPFEECTDCFEDLCEDVLLRSKARERHDTLKSEGGLTEKEIRQLISKEIRIPAGNMKRDLLSATTSRAGKQINTEHISDPVLRDGIERLIERIFGAYPENYSFSDKGLRYDSAANTVKHIGAFVEIFRFLNVNKAVCSISLFPMRTSAVPGFTTIDKTILVLSIFSVAKSQPKALHKDKLCLDIDLPEIPSQRKRLAK</sequence>
<organism evidence="1 2">
    <name type="scientific">Kickxella alabastrina</name>
    <dbReference type="NCBI Taxonomy" id="61397"/>
    <lineage>
        <taxon>Eukaryota</taxon>
        <taxon>Fungi</taxon>
        <taxon>Fungi incertae sedis</taxon>
        <taxon>Zoopagomycota</taxon>
        <taxon>Kickxellomycotina</taxon>
        <taxon>Kickxellomycetes</taxon>
        <taxon>Kickxellales</taxon>
        <taxon>Kickxellaceae</taxon>
        <taxon>Kickxella</taxon>
    </lineage>
</organism>
<evidence type="ECO:0000313" key="2">
    <source>
        <dbReference type="Proteomes" id="UP001150581"/>
    </source>
</evidence>
<evidence type="ECO:0000313" key="1">
    <source>
        <dbReference type="EMBL" id="KAJ1896139.1"/>
    </source>
</evidence>
<name>A0ACC1IKC0_9FUNG</name>
<proteinExistence type="predicted"/>
<protein>
    <submittedName>
        <fullName evidence="1">Uncharacterized protein</fullName>
    </submittedName>
</protein>
<dbReference type="Proteomes" id="UP001150581">
    <property type="component" value="Unassembled WGS sequence"/>
</dbReference>
<accession>A0ACC1IKC0</accession>
<feature type="non-terminal residue" evidence="1">
    <location>
        <position position="1"/>
    </location>
</feature>